<proteinExistence type="inferred from homology"/>
<dbReference type="AlphaFoldDB" id="A0A7X2NQW9"/>
<keyword evidence="5" id="KW-1185">Reference proteome</keyword>
<evidence type="ECO:0000259" key="3">
    <source>
        <dbReference type="Pfam" id="PF14512"/>
    </source>
</evidence>
<dbReference type="SUPFAM" id="SSF55469">
    <property type="entry name" value="FMN-dependent nitroreductase-like"/>
    <property type="match status" value="1"/>
</dbReference>
<dbReference type="InterPro" id="IPR000415">
    <property type="entry name" value="Nitroreductase-like"/>
</dbReference>
<dbReference type="EMBL" id="VUMN01000005">
    <property type="protein sequence ID" value="MSS57914.1"/>
    <property type="molecule type" value="Genomic_DNA"/>
</dbReference>
<gene>
    <name evidence="4" type="ORF">FYJ51_03230</name>
</gene>
<dbReference type="GO" id="GO:0016491">
    <property type="term" value="F:oxidoreductase activity"/>
    <property type="evidence" value="ECO:0007669"/>
    <property type="project" value="UniProtKB-KW"/>
</dbReference>
<comment type="similarity">
    <text evidence="1">Belongs to the nitroreductase family.</text>
</comment>
<accession>A0A7X2NQW9</accession>
<reference evidence="4 5" key="1">
    <citation type="submission" date="2019-08" db="EMBL/GenBank/DDBJ databases">
        <title>In-depth cultivation of the pig gut microbiome towards novel bacterial diversity and tailored functional studies.</title>
        <authorList>
            <person name="Wylensek D."/>
            <person name="Hitch T.C.A."/>
            <person name="Clavel T."/>
        </authorList>
    </citation>
    <scope>NUCLEOTIDE SEQUENCE [LARGE SCALE GENOMIC DNA]</scope>
    <source>
        <strain evidence="4 5">Oil+RF-744-GAM-WT-6</strain>
    </source>
</reference>
<organism evidence="4 5">
    <name type="scientific">Stecheria intestinalis</name>
    <dbReference type="NCBI Taxonomy" id="2606630"/>
    <lineage>
        <taxon>Bacteria</taxon>
        <taxon>Bacillati</taxon>
        <taxon>Bacillota</taxon>
        <taxon>Erysipelotrichia</taxon>
        <taxon>Erysipelotrichales</taxon>
        <taxon>Erysipelotrichaceae</taxon>
        <taxon>Stecheria</taxon>
    </lineage>
</organism>
<dbReference type="Pfam" id="PF14512">
    <property type="entry name" value="TM1586_NiRdase"/>
    <property type="match status" value="1"/>
</dbReference>
<keyword evidence="2" id="KW-0560">Oxidoreductase</keyword>
<name>A0A7X2NQW9_9FIRM</name>
<evidence type="ECO:0000256" key="2">
    <source>
        <dbReference type="ARBA" id="ARBA00023002"/>
    </source>
</evidence>
<sequence>MDLKQAMETRHAVREFTDQPLAEEAVKELKQETEQVNLESGLHIQLVTDEPEAFDAGKPHYGSFSGCWNYFVLAGPSGKDEEIGYYGERLVLKAQQLGINSCWVAMTYRKGKAEGDIRTGEKRYMVIALGYGKTQGTAHKQKKLTDISDWKEGDPDWYLNGLKAALLAPTAINQQKYYLERHGDHVHAKAGLGFYTKTDLGIVKYHFEAGSGKDHSVWE</sequence>
<dbReference type="PANTHER" id="PTHR43673:SF10">
    <property type="entry name" value="NADH DEHYDROGENASE_NAD(P)H NITROREDUCTASE XCC3605-RELATED"/>
    <property type="match status" value="1"/>
</dbReference>
<evidence type="ECO:0000313" key="4">
    <source>
        <dbReference type="EMBL" id="MSS57914.1"/>
    </source>
</evidence>
<evidence type="ECO:0000313" key="5">
    <source>
        <dbReference type="Proteomes" id="UP000461880"/>
    </source>
</evidence>
<evidence type="ECO:0000256" key="1">
    <source>
        <dbReference type="ARBA" id="ARBA00007118"/>
    </source>
</evidence>
<comment type="caution">
    <text evidence="4">The sequence shown here is derived from an EMBL/GenBank/DDBJ whole genome shotgun (WGS) entry which is preliminary data.</text>
</comment>
<dbReference type="Proteomes" id="UP000461880">
    <property type="component" value="Unassembled WGS sequence"/>
</dbReference>
<dbReference type="PANTHER" id="PTHR43673">
    <property type="entry name" value="NAD(P)H NITROREDUCTASE YDGI-RELATED"/>
    <property type="match status" value="1"/>
</dbReference>
<feature type="domain" description="Putative nitroreductase TM1586" evidence="3">
    <location>
        <begin position="2"/>
        <end position="211"/>
    </location>
</feature>
<protein>
    <submittedName>
        <fullName evidence="4">Nitroreductase</fullName>
    </submittedName>
</protein>
<dbReference type="Gene3D" id="3.40.109.10">
    <property type="entry name" value="NADH Oxidase"/>
    <property type="match status" value="1"/>
</dbReference>
<dbReference type="InterPro" id="IPR029478">
    <property type="entry name" value="TM1586_NiRdase"/>
</dbReference>